<organism evidence="1 2">
    <name type="scientific">Nitritalea halalkaliphila LW7</name>
    <dbReference type="NCBI Taxonomy" id="1189621"/>
    <lineage>
        <taxon>Bacteria</taxon>
        <taxon>Pseudomonadati</taxon>
        <taxon>Bacteroidota</taxon>
        <taxon>Cytophagia</taxon>
        <taxon>Cytophagales</taxon>
        <taxon>Cyclobacteriaceae</taxon>
        <taxon>Nitritalea</taxon>
    </lineage>
</organism>
<sequence length="112" mass="12543">MPIDMLAPEEKQAQSPMDLLLSAVGGCASVDAVLMMRKKRREIIDFSVQVKGERHEGIPAYYEKIHLHFILVSPDATAEEFEKVVRLSVDKYCSVSASLKSEISYTSEVKKP</sequence>
<name>I5C2X9_9BACT</name>
<comment type="caution">
    <text evidence="1">The sequence shown here is derived from an EMBL/GenBank/DDBJ whole genome shotgun (WGS) entry which is preliminary data.</text>
</comment>
<evidence type="ECO:0000313" key="2">
    <source>
        <dbReference type="Proteomes" id="UP000005551"/>
    </source>
</evidence>
<keyword evidence="2" id="KW-1185">Reference proteome</keyword>
<reference evidence="1 2" key="1">
    <citation type="submission" date="2012-05" db="EMBL/GenBank/DDBJ databases">
        <title>Genome sequence of Nitritalea halalkaliphila LW7.</title>
        <authorList>
            <person name="Jangir P.K."/>
            <person name="Singh A."/>
            <person name="Shivaji S."/>
            <person name="Sharma R."/>
        </authorList>
    </citation>
    <scope>NUCLEOTIDE SEQUENCE [LARGE SCALE GENOMIC DNA]</scope>
    <source>
        <strain evidence="1 2">LW7</strain>
    </source>
</reference>
<dbReference type="AlphaFoldDB" id="I5C2X9"/>
<dbReference type="InterPro" id="IPR036102">
    <property type="entry name" value="OsmC/Ohrsf"/>
</dbReference>
<dbReference type="PATRIC" id="fig|1189621.3.peg.2329"/>
<dbReference type="PANTHER" id="PTHR34352:SF1">
    <property type="entry name" value="PROTEIN YHFA"/>
    <property type="match status" value="1"/>
</dbReference>
<gene>
    <name evidence="1" type="ORF">A3SI_11169</name>
</gene>
<accession>I5C2X9</accession>
<dbReference type="Proteomes" id="UP000005551">
    <property type="component" value="Unassembled WGS sequence"/>
</dbReference>
<evidence type="ECO:0000313" key="1">
    <source>
        <dbReference type="EMBL" id="EIM76181.1"/>
    </source>
</evidence>
<dbReference type="Gene3D" id="3.30.300.20">
    <property type="match status" value="1"/>
</dbReference>
<dbReference type="Pfam" id="PF02566">
    <property type="entry name" value="OsmC"/>
    <property type="match status" value="1"/>
</dbReference>
<dbReference type="InterPro" id="IPR015946">
    <property type="entry name" value="KH_dom-like_a/b"/>
</dbReference>
<dbReference type="RefSeq" id="WP_009055266.1">
    <property type="nucleotide sequence ID" value="NZ_AJYA01000023.1"/>
</dbReference>
<proteinExistence type="predicted"/>
<dbReference type="InterPro" id="IPR003718">
    <property type="entry name" value="OsmC/Ohr_fam"/>
</dbReference>
<dbReference type="STRING" id="1189621.A3SI_11169"/>
<dbReference type="SUPFAM" id="SSF82784">
    <property type="entry name" value="OsmC-like"/>
    <property type="match status" value="1"/>
</dbReference>
<protein>
    <submittedName>
        <fullName evidence="1">OsmC family protein</fullName>
    </submittedName>
</protein>
<dbReference type="PANTHER" id="PTHR34352">
    <property type="entry name" value="PROTEIN YHFA"/>
    <property type="match status" value="1"/>
</dbReference>
<dbReference type="EMBL" id="AJYA01000023">
    <property type="protein sequence ID" value="EIM76181.1"/>
    <property type="molecule type" value="Genomic_DNA"/>
</dbReference>